<dbReference type="EMBL" id="CAXITT010000235">
    <property type="protein sequence ID" value="CAL1536647.1"/>
    <property type="molecule type" value="Genomic_DNA"/>
</dbReference>
<reference evidence="2 3" key="1">
    <citation type="submission" date="2024-04" db="EMBL/GenBank/DDBJ databases">
        <authorList>
            <consortium name="Genoscope - CEA"/>
            <person name="William W."/>
        </authorList>
    </citation>
    <scope>NUCLEOTIDE SEQUENCE [LARGE SCALE GENOMIC DNA]</scope>
</reference>
<keyword evidence="1" id="KW-0472">Membrane</keyword>
<dbReference type="InterPro" id="IPR012444">
    <property type="entry name" value="DUF1647"/>
</dbReference>
<dbReference type="PANTHER" id="PTHR31389">
    <property type="entry name" value="LD39211P"/>
    <property type="match status" value="1"/>
</dbReference>
<organism evidence="2 3">
    <name type="scientific">Lymnaea stagnalis</name>
    <name type="common">Great pond snail</name>
    <name type="synonym">Helix stagnalis</name>
    <dbReference type="NCBI Taxonomy" id="6523"/>
    <lineage>
        <taxon>Eukaryota</taxon>
        <taxon>Metazoa</taxon>
        <taxon>Spiralia</taxon>
        <taxon>Lophotrochozoa</taxon>
        <taxon>Mollusca</taxon>
        <taxon>Gastropoda</taxon>
        <taxon>Heterobranchia</taxon>
        <taxon>Euthyneura</taxon>
        <taxon>Panpulmonata</taxon>
        <taxon>Hygrophila</taxon>
        <taxon>Lymnaeoidea</taxon>
        <taxon>Lymnaeidae</taxon>
        <taxon>Lymnaea</taxon>
    </lineage>
</organism>
<accession>A0AAV2HRC2</accession>
<evidence type="ECO:0000313" key="3">
    <source>
        <dbReference type="Proteomes" id="UP001497497"/>
    </source>
</evidence>
<dbReference type="AlphaFoldDB" id="A0AAV2HRC2"/>
<name>A0AAV2HRC2_LYMST</name>
<dbReference type="Pfam" id="PF07801">
    <property type="entry name" value="DUF1647"/>
    <property type="match status" value="1"/>
</dbReference>
<keyword evidence="1" id="KW-0812">Transmembrane</keyword>
<evidence type="ECO:0000313" key="2">
    <source>
        <dbReference type="EMBL" id="CAL1536647.1"/>
    </source>
</evidence>
<keyword evidence="1" id="KW-1133">Transmembrane helix</keyword>
<proteinExistence type="predicted"/>
<gene>
    <name evidence="2" type="ORF">GSLYS_00010560001</name>
</gene>
<dbReference type="Proteomes" id="UP001497497">
    <property type="component" value="Unassembled WGS sequence"/>
</dbReference>
<feature type="transmembrane region" description="Helical" evidence="1">
    <location>
        <begin position="395"/>
        <end position="417"/>
    </location>
</feature>
<dbReference type="PANTHER" id="PTHR31389:SF4">
    <property type="entry name" value="LD39211P"/>
    <property type="match status" value="1"/>
</dbReference>
<protein>
    <submittedName>
        <fullName evidence="2">Uncharacterized protein</fullName>
    </submittedName>
</protein>
<evidence type="ECO:0000256" key="1">
    <source>
        <dbReference type="SAM" id="Phobius"/>
    </source>
</evidence>
<keyword evidence="3" id="KW-1185">Reference proteome</keyword>
<feature type="transmembrane region" description="Helical" evidence="1">
    <location>
        <begin position="58"/>
        <end position="79"/>
    </location>
</feature>
<sequence length="426" mass="49913">MPGLSDLQNAYANSIKSLNRNTGKAKQEEKKDDELTAWKNISPNPETSLRKPEFPMTFNMLLMSFLFWITFMILIYQSIKYGKIYSRITQEADLKIECRDTFGTKDENAKRVENYSVGDAGPYLHRLKPVAKEDFPVESKVLPPVVTAINSDQFYQFQGLVNHIMEDMHTSISDIKLIVYDIGLYRRERELVEKYCHCEVRDFLFEHYPSHVADISNYAWRPIMLQILLEEFGAVFYVEPTTRFKNPSSANFLRMRGSKNYFLWDSPIFKSLIAYTDKEMFEYFGESRCAFRESSLLLPEALALYRTEATWNKLMKPWLKCALNENCISPKNAVYSGCFEMRHPHTTGCHRYDMSALSIILNRGVQYTVGTEKMVSFRITYTDAEEVPYFSEQPWTNQQICVLICTPIIVLVFYKYFCKRRRLCRI</sequence>
<comment type="caution">
    <text evidence="2">The sequence shown here is derived from an EMBL/GenBank/DDBJ whole genome shotgun (WGS) entry which is preliminary data.</text>
</comment>